<proteinExistence type="predicted"/>
<evidence type="ECO:0000313" key="12">
    <source>
        <dbReference type="EMBL" id="WOH10191.1"/>
    </source>
</evidence>
<keyword evidence="13" id="KW-1185">Reference proteome</keyword>
<protein>
    <recommendedName>
        <fullName evidence="9">MYB transcription factor</fullName>
    </recommendedName>
</protein>
<comment type="subcellular location">
    <subcellularLocation>
        <location evidence="1">Chromosome</location>
    </subcellularLocation>
    <subcellularLocation>
        <location evidence="2">Nucleus</location>
        <location evidence="2">Nucleolus</location>
    </subcellularLocation>
</comment>
<evidence type="ECO:0000259" key="11">
    <source>
        <dbReference type="PROSITE" id="PS51294"/>
    </source>
</evidence>
<gene>
    <name evidence="12" type="ORF">DCAR_0729654</name>
</gene>
<dbReference type="InterPro" id="IPR017930">
    <property type="entry name" value="Myb_dom"/>
</dbReference>
<dbReference type="InterPro" id="IPR009057">
    <property type="entry name" value="Homeodomain-like_sf"/>
</dbReference>
<dbReference type="PANTHER" id="PTHR46267">
    <property type="entry name" value="SINGLE MYB HISTONE 4"/>
    <property type="match status" value="1"/>
</dbReference>
<dbReference type="Pfam" id="PF00249">
    <property type="entry name" value="Myb_DNA-binding"/>
    <property type="match status" value="1"/>
</dbReference>
<accession>A0AAF1BBH4</accession>
<keyword evidence="7" id="KW-0804">Transcription</keyword>
<evidence type="ECO:0000256" key="5">
    <source>
        <dbReference type="ARBA" id="ARBA00023054"/>
    </source>
</evidence>
<dbReference type="EMBL" id="CP093349">
    <property type="protein sequence ID" value="WOH10191.1"/>
    <property type="molecule type" value="Genomic_DNA"/>
</dbReference>
<dbReference type="GO" id="GO:0005694">
    <property type="term" value="C:chromosome"/>
    <property type="evidence" value="ECO:0007669"/>
    <property type="project" value="UniProtKB-SubCell"/>
</dbReference>
<organism evidence="12 13">
    <name type="scientific">Daucus carota subsp. sativus</name>
    <name type="common">Carrot</name>
    <dbReference type="NCBI Taxonomy" id="79200"/>
    <lineage>
        <taxon>Eukaryota</taxon>
        <taxon>Viridiplantae</taxon>
        <taxon>Streptophyta</taxon>
        <taxon>Embryophyta</taxon>
        <taxon>Tracheophyta</taxon>
        <taxon>Spermatophyta</taxon>
        <taxon>Magnoliopsida</taxon>
        <taxon>eudicotyledons</taxon>
        <taxon>Gunneridae</taxon>
        <taxon>Pentapetalae</taxon>
        <taxon>asterids</taxon>
        <taxon>campanulids</taxon>
        <taxon>Apiales</taxon>
        <taxon>Apiaceae</taxon>
        <taxon>Apioideae</taxon>
        <taxon>Scandiceae</taxon>
        <taxon>Daucinae</taxon>
        <taxon>Daucus</taxon>
        <taxon>Daucus sect. Daucus</taxon>
    </lineage>
</organism>
<dbReference type="PROSITE" id="PS50090">
    <property type="entry name" value="MYB_LIKE"/>
    <property type="match status" value="1"/>
</dbReference>
<feature type="domain" description="HTH myb-type" evidence="11">
    <location>
        <begin position="19"/>
        <end position="73"/>
    </location>
</feature>
<keyword evidence="5" id="KW-0175">Coiled coil</keyword>
<dbReference type="AlphaFoldDB" id="A0AAF1BBH4"/>
<dbReference type="GO" id="GO:0003691">
    <property type="term" value="F:double-stranded telomeric DNA binding"/>
    <property type="evidence" value="ECO:0007669"/>
    <property type="project" value="InterPro"/>
</dbReference>
<evidence type="ECO:0000256" key="4">
    <source>
        <dbReference type="ARBA" id="ARBA00023015"/>
    </source>
</evidence>
<evidence type="ECO:0000256" key="7">
    <source>
        <dbReference type="ARBA" id="ARBA00023163"/>
    </source>
</evidence>
<evidence type="ECO:0000256" key="3">
    <source>
        <dbReference type="ARBA" id="ARBA00022454"/>
    </source>
</evidence>
<evidence type="ECO:0000259" key="10">
    <source>
        <dbReference type="PROSITE" id="PS50090"/>
    </source>
</evidence>
<evidence type="ECO:0000256" key="9">
    <source>
        <dbReference type="ARBA" id="ARBA00032813"/>
    </source>
</evidence>
<dbReference type="CDD" id="cd11660">
    <property type="entry name" value="SANT_TRF"/>
    <property type="match status" value="1"/>
</dbReference>
<evidence type="ECO:0000256" key="2">
    <source>
        <dbReference type="ARBA" id="ARBA00004604"/>
    </source>
</evidence>
<keyword evidence="6" id="KW-0238">DNA-binding</keyword>
<keyword evidence="8" id="KW-0539">Nucleus</keyword>
<sequence>MPNTITPSKMRFHQVMGNKWTSEEEAALRKGVSKHGTGKLRKILSNPEFSTALVHRTNVSIKDKWRSLNLARIDSPNANIGHYNESVAFIGEAGSGKDGSAQPSTLAIAYESSEDENEKLTSRFWMI</sequence>
<evidence type="ECO:0000256" key="1">
    <source>
        <dbReference type="ARBA" id="ARBA00004286"/>
    </source>
</evidence>
<dbReference type="InterPro" id="IPR044597">
    <property type="entry name" value="SMH1-6"/>
</dbReference>
<evidence type="ECO:0000313" key="13">
    <source>
        <dbReference type="Proteomes" id="UP000077755"/>
    </source>
</evidence>
<dbReference type="GO" id="GO:0005730">
    <property type="term" value="C:nucleolus"/>
    <property type="evidence" value="ECO:0007669"/>
    <property type="project" value="UniProtKB-SubCell"/>
</dbReference>
<name>A0AAF1BBH4_DAUCS</name>
<evidence type="ECO:0000256" key="6">
    <source>
        <dbReference type="ARBA" id="ARBA00023125"/>
    </source>
</evidence>
<dbReference type="PROSITE" id="PS51294">
    <property type="entry name" value="HTH_MYB"/>
    <property type="match status" value="1"/>
</dbReference>
<reference evidence="12" key="2">
    <citation type="submission" date="2022-03" db="EMBL/GenBank/DDBJ databases">
        <title>Draft title - Genomic analysis of global carrot germplasm unveils the trajectory of domestication and the origin of high carotenoid orange carrot.</title>
        <authorList>
            <person name="Iorizzo M."/>
            <person name="Ellison S."/>
            <person name="Senalik D."/>
            <person name="Macko-Podgorni A."/>
            <person name="Grzebelus D."/>
            <person name="Bostan H."/>
            <person name="Rolling W."/>
            <person name="Curaba J."/>
            <person name="Simon P."/>
        </authorList>
    </citation>
    <scope>NUCLEOTIDE SEQUENCE</scope>
    <source>
        <tissue evidence="12">Leaf</tissue>
    </source>
</reference>
<dbReference type="Proteomes" id="UP000077755">
    <property type="component" value="Chromosome 7"/>
</dbReference>
<feature type="domain" description="Myb-like" evidence="10">
    <location>
        <begin position="18"/>
        <end position="69"/>
    </location>
</feature>
<evidence type="ECO:0000256" key="8">
    <source>
        <dbReference type="ARBA" id="ARBA00023242"/>
    </source>
</evidence>
<dbReference type="SMART" id="SM00717">
    <property type="entry name" value="SANT"/>
    <property type="match status" value="1"/>
</dbReference>
<dbReference type="Gene3D" id="1.10.10.60">
    <property type="entry name" value="Homeodomain-like"/>
    <property type="match status" value="1"/>
</dbReference>
<keyword evidence="3" id="KW-0158">Chromosome</keyword>
<dbReference type="InterPro" id="IPR001005">
    <property type="entry name" value="SANT/Myb"/>
</dbReference>
<dbReference type="FunFam" id="1.10.10.60:FF:000168">
    <property type="entry name" value="Telomere repeat-binding factor 1"/>
    <property type="match status" value="1"/>
</dbReference>
<keyword evidence="4" id="KW-0805">Transcription regulation</keyword>
<reference evidence="12" key="1">
    <citation type="journal article" date="2016" name="Nat. Genet.">
        <title>A high-quality carrot genome assembly provides new insights into carotenoid accumulation and asterid genome evolution.</title>
        <authorList>
            <person name="Iorizzo M."/>
            <person name="Ellison S."/>
            <person name="Senalik D."/>
            <person name="Zeng P."/>
            <person name="Satapoomin P."/>
            <person name="Huang J."/>
            <person name="Bowman M."/>
            <person name="Iovene M."/>
            <person name="Sanseverino W."/>
            <person name="Cavagnaro P."/>
            <person name="Yildiz M."/>
            <person name="Macko-Podgorni A."/>
            <person name="Moranska E."/>
            <person name="Grzebelus E."/>
            <person name="Grzebelus D."/>
            <person name="Ashrafi H."/>
            <person name="Zheng Z."/>
            <person name="Cheng S."/>
            <person name="Spooner D."/>
            <person name="Van Deynze A."/>
            <person name="Simon P."/>
        </authorList>
    </citation>
    <scope>NUCLEOTIDE SEQUENCE</scope>
    <source>
        <tissue evidence="12">Leaf</tissue>
    </source>
</reference>
<dbReference type="PANTHER" id="PTHR46267:SF11">
    <property type="entry name" value="TELOMERE REPEAT-BINDING FACTOR 2"/>
    <property type="match status" value="1"/>
</dbReference>
<dbReference type="SUPFAM" id="SSF46689">
    <property type="entry name" value="Homeodomain-like"/>
    <property type="match status" value="1"/>
</dbReference>